<dbReference type="PROSITE" id="PS50928">
    <property type="entry name" value="ABC_TM1"/>
    <property type="match status" value="1"/>
</dbReference>
<dbReference type="NCBIfam" id="NF007852">
    <property type="entry name" value="PRK10561.1"/>
    <property type="match status" value="1"/>
</dbReference>
<dbReference type="SUPFAM" id="SSF161098">
    <property type="entry name" value="MetI-like"/>
    <property type="match status" value="1"/>
</dbReference>
<feature type="transmembrane region" description="Helical" evidence="12">
    <location>
        <begin position="108"/>
        <end position="128"/>
    </location>
</feature>
<evidence type="ECO:0000256" key="12">
    <source>
        <dbReference type="RuleBase" id="RU363032"/>
    </source>
</evidence>
<feature type="domain" description="ABC transmembrane type-1" evidence="13">
    <location>
        <begin position="71"/>
        <end position="283"/>
    </location>
</feature>
<evidence type="ECO:0000256" key="3">
    <source>
        <dbReference type="ARBA" id="ARBA00011557"/>
    </source>
</evidence>
<evidence type="ECO:0000256" key="4">
    <source>
        <dbReference type="ARBA" id="ARBA00022448"/>
    </source>
</evidence>
<protein>
    <recommendedName>
        <fullName evidence="11">sn-glycerol-3-phosphate transport system permease protein UgpA</fullName>
    </recommendedName>
</protein>
<accession>A0ABW0P692</accession>
<dbReference type="PANTHER" id="PTHR43227">
    <property type="entry name" value="BLL4140 PROTEIN"/>
    <property type="match status" value="1"/>
</dbReference>
<keyword evidence="5" id="KW-1003">Cell membrane</keyword>
<name>A0ABW0P692_9HYPH</name>
<keyword evidence="6" id="KW-0997">Cell inner membrane</keyword>
<keyword evidence="15" id="KW-1185">Reference proteome</keyword>
<comment type="function">
    <text evidence="10">Part of the ABC transporter complex UgpBAEC involved in sn-glycerol-3-phosphate (G3P) import. Probably responsible for the translocation of the substrate across the membrane.</text>
</comment>
<evidence type="ECO:0000256" key="11">
    <source>
        <dbReference type="ARBA" id="ARBA00040780"/>
    </source>
</evidence>
<keyword evidence="9 12" id="KW-0472">Membrane</keyword>
<comment type="subcellular location">
    <subcellularLocation>
        <location evidence="1">Cell inner membrane</location>
        <topology evidence="1">Multi-pass membrane protein</topology>
    </subcellularLocation>
    <subcellularLocation>
        <location evidence="12">Cell membrane</location>
        <topology evidence="12">Multi-pass membrane protein</topology>
    </subcellularLocation>
</comment>
<keyword evidence="4 12" id="KW-0813">Transport</keyword>
<evidence type="ECO:0000256" key="1">
    <source>
        <dbReference type="ARBA" id="ARBA00004429"/>
    </source>
</evidence>
<dbReference type="CDD" id="cd06261">
    <property type="entry name" value="TM_PBP2"/>
    <property type="match status" value="1"/>
</dbReference>
<evidence type="ECO:0000256" key="6">
    <source>
        <dbReference type="ARBA" id="ARBA00022519"/>
    </source>
</evidence>
<keyword evidence="8 12" id="KW-1133">Transmembrane helix</keyword>
<dbReference type="InterPro" id="IPR050809">
    <property type="entry name" value="UgpAE/MalFG_permease"/>
</dbReference>
<reference evidence="15" key="1">
    <citation type="journal article" date="2019" name="Int. J. Syst. Evol. Microbiol.">
        <title>The Global Catalogue of Microorganisms (GCM) 10K type strain sequencing project: providing services to taxonomists for standard genome sequencing and annotation.</title>
        <authorList>
            <consortium name="The Broad Institute Genomics Platform"/>
            <consortium name="The Broad Institute Genome Sequencing Center for Infectious Disease"/>
            <person name="Wu L."/>
            <person name="Ma J."/>
        </authorList>
    </citation>
    <scope>NUCLEOTIDE SEQUENCE [LARGE SCALE GENOMIC DNA]</scope>
    <source>
        <strain evidence="15">CCUG 43117</strain>
    </source>
</reference>
<evidence type="ECO:0000259" key="13">
    <source>
        <dbReference type="PROSITE" id="PS50928"/>
    </source>
</evidence>
<dbReference type="Gene3D" id="1.10.3720.10">
    <property type="entry name" value="MetI-like"/>
    <property type="match status" value="1"/>
</dbReference>
<evidence type="ECO:0000256" key="2">
    <source>
        <dbReference type="ARBA" id="ARBA00009306"/>
    </source>
</evidence>
<dbReference type="EMBL" id="JBHSLU010000051">
    <property type="protein sequence ID" value="MFC5506947.1"/>
    <property type="molecule type" value="Genomic_DNA"/>
</dbReference>
<dbReference type="PANTHER" id="PTHR43227:SF9">
    <property type="entry name" value="SN-GLYCEROL-3-PHOSPHATE TRANSPORT SYSTEM PERMEASE PROTEIN UGPA"/>
    <property type="match status" value="1"/>
</dbReference>
<comment type="similarity">
    <text evidence="2 12">Belongs to the binding-protein-dependent transport system permease family.</text>
</comment>
<proteinExistence type="inferred from homology"/>
<feature type="transmembrane region" description="Helical" evidence="12">
    <location>
        <begin position="12"/>
        <end position="32"/>
    </location>
</feature>
<feature type="transmembrane region" description="Helical" evidence="12">
    <location>
        <begin position="201"/>
        <end position="227"/>
    </location>
</feature>
<evidence type="ECO:0000256" key="8">
    <source>
        <dbReference type="ARBA" id="ARBA00022989"/>
    </source>
</evidence>
<dbReference type="RefSeq" id="WP_066716297.1">
    <property type="nucleotide sequence ID" value="NZ_JBHSLU010000051.1"/>
</dbReference>
<dbReference type="Pfam" id="PF00528">
    <property type="entry name" value="BPD_transp_1"/>
    <property type="match status" value="1"/>
</dbReference>
<evidence type="ECO:0000256" key="9">
    <source>
        <dbReference type="ARBA" id="ARBA00023136"/>
    </source>
</evidence>
<feature type="transmembrane region" description="Helical" evidence="12">
    <location>
        <begin position="266"/>
        <end position="287"/>
    </location>
</feature>
<evidence type="ECO:0000256" key="5">
    <source>
        <dbReference type="ARBA" id="ARBA00022475"/>
    </source>
</evidence>
<organism evidence="14 15">
    <name type="scientific">Bosea massiliensis</name>
    <dbReference type="NCBI Taxonomy" id="151419"/>
    <lineage>
        <taxon>Bacteria</taxon>
        <taxon>Pseudomonadati</taxon>
        <taxon>Pseudomonadota</taxon>
        <taxon>Alphaproteobacteria</taxon>
        <taxon>Hyphomicrobiales</taxon>
        <taxon>Boseaceae</taxon>
        <taxon>Bosea</taxon>
    </lineage>
</organism>
<evidence type="ECO:0000256" key="10">
    <source>
        <dbReference type="ARBA" id="ARBA00037054"/>
    </source>
</evidence>
<comment type="caution">
    <text evidence="14">The sequence shown here is derived from an EMBL/GenBank/DDBJ whole genome shotgun (WGS) entry which is preliminary data.</text>
</comment>
<dbReference type="InterPro" id="IPR000515">
    <property type="entry name" value="MetI-like"/>
</dbReference>
<sequence length="293" mass="32371">MQKNAYFNGLTVPALLLLPQLAITIVFFYWPASQAIWQSFLLEDAFGVSTEFVWLENYQALFRDPGYLKAFVNTVIFSTAVCFLSLSLALLFAVMADRAIRGAEIFKTLLIWPYAVAPAIAGVLWIFMFDPSLGMLARGLQSLGIAWNPRLNGNDAMLLVILAATWKQISYNFLFFLAGLQSIPKSVIEAAVIDGARPMRRFWTIVFPLLSPTTFFLLVVNIVYVFFDTFGIIDTMTAGGPSGATETLVYKVYADGKGGSNLGGSAAQSVVLLVMVIAMTAVQFKFIERRVSY</sequence>
<feature type="transmembrane region" description="Helical" evidence="12">
    <location>
        <begin position="156"/>
        <end position="180"/>
    </location>
</feature>
<evidence type="ECO:0000313" key="14">
    <source>
        <dbReference type="EMBL" id="MFC5506947.1"/>
    </source>
</evidence>
<gene>
    <name evidence="14" type="primary">ugpA</name>
    <name evidence="14" type="ORF">ACFPN9_16980</name>
</gene>
<evidence type="ECO:0000256" key="7">
    <source>
        <dbReference type="ARBA" id="ARBA00022692"/>
    </source>
</evidence>
<comment type="subunit">
    <text evidence="3">The complex is composed of two ATP-binding proteins (UgpC), two transmembrane proteins (UgpA and UgpE) and a solute-binding protein (UgpB).</text>
</comment>
<evidence type="ECO:0000313" key="15">
    <source>
        <dbReference type="Proteomes" id="UP001596060"/>
    </source>
</evidence>
<dbReference type="Proteomes" id="UP001596060">
    <property type="component" value="Unassembled WGS sequence"/>
</dbReference>
<dbReference type="InterPro" id="IPR035906">
    <property type="entry name" value="MetI-like_sf"/>
</dbReference>
<feature type="transmembrane region" description="Helical" evidence="12">
    <location>
        <begin position="70"/>
        <end position="96"/>
    </location>
</feature>
<keyword evidence="7 12" id="KW-0812">Transmembrane</keyword>